<feature type="compositionally biased region" description="Polar residues" evidence="1">
    <location>
        <begin position="400"/>
        <end position="431"/>
    </location>
</feature>
<proteinExistence type="predicted"/>
<dbReference type="EMBL" id="CP042192">
    <property type="protein sequence ID" value="QDS72624.1"/>
    <property type="molecule type" value="Genomic_DNA"/>
</dbReference>
<evidence type="ECO:0000313" key="3">
    <source>
        <dbReference type="Proteomes" id="UP000316270"/>
    </source>
</evidence>
<evidence type="ECO:0000256" key="1">
    <source>
        <dbReference type="SAM" id="MobiDB-lite"/>
    </source>
</evidence>
<dbReference type="AlphaFoldDB" id="A0A517LAH3"/>
<gene>
    <name evidence="2" type="ORF">FKW77_002202</name>
</gene>
<feature type="compositionally biased region" description="Pro residues" evidence="1">
    <location>
        <begin position="434"/>
        <end position="457"/>
    </location>
</feature>
<reference evidence="2 3" key="1">
    <citation type="submission" date="2019-07" db="EMBL/GenBank/DDBJ databases">
        <title>Finished genome of Venturia effusa.</title>
        <authorList>
            <person name="Young C.A."/>
            <person name="Cox M.P."/>
            <person name="Ganley A.R.D."/>
            <person name="David W.J."/>
        </authorList>
    </citation>
    <scope>NUCLEOTIDE SEQUENCE [LARGE SCALE GENOMIC DNA]</scope>
    <source>
        <strain evidence="3">albino</strain>
    </source>
</reference>
<dbReference type="STRING" id="50376.A0A517LAH3"/>
<dbReference type="InterPro" id="IPR038883">
    <property type="entry name" value="AN11006-like"/>
</dbReference>
<keyword evidence="3" id="KW-1185">Reference proteome</keyword>
<dbReference type="OrthoDB" id="62952at2759"/>
<dbReference type="PANTHER" id="PTHR42085">
    <property type="entry name" value="F-BOX DOMAIN-CONTAINING PROTEIN"/>
    <property type="match status" value="1"/>
</dbReference>
<evidence type="ECO:0000313" key="2">
    <source>
        <dbReference type="EMBL" id="QDS72624.1"/>
    </source>
</evidence>
<feature type="region of interest" description="Disordered" evidence="1">
    <location>
        <begin position="319"/>
        <end position="344"/>
    </location>
</feature>
<feature type="region of interest" description="Disordered" evidence="1">
    <location>
        <begin position="390"/>
        <end position="457"/>
    </location>
</feature>
<organism evidence="2 3">
    <name type="scientific">Venturia effusa</name>
    <dbReference type="NCBI Taxonomy" id="50376"/>
    <lineage>
        <taxon>Eukaryota</taxon>
        <taxon>Fungi</taxon>
        <taxon>Dikarya</taxon>
        <taxon>Ascomycota</taxon>
        <taxon>Pezizomycotina</taxon>
        <taxon>Dothideomycetes</taxon>
        <taxon>Pleosporomycetidae</taxon>
        <taxon>Venturiales</taxon>
        <taxon>Venturiaceae</taxon>
        <taxon>Venturia</taxon>
    </lineage>
</organism>
<accession>A0A517LAH3</accession>
<protein>
    <submittedName>
        <fullName evidence="2">Uncharacterized protein</fullName>
    </submittedName>
</protein>
<sequence>MYPADAQAFGLSSSRWADMQGLRKQTKSFDDLPAEIRNSIYRYSFVDCGHDVVNGVNTKFPGIGLLRLNKQTHLESSGILYGNNAFTFGLDIDWRNNPEVILYGFPKTLPIWPAPRYHSLLRRLEVQVRFTAGRPHDLEAPEIMQNQIQAMRDAYDGVWDGLDIHFKFMGGNLTELTFTMAWIKFRMLEPISHPNCFVETETKVPAPVRWALEAALQQKDLKAALSEEQLQVLSDVEDIVDDTTESSIIELADRLAYGTIRVLPPPPAPTPLSAQGGLAQSLFGLAPATTQAQQAQNPIQQSFTNQLLASFSRLPPFGASTSGAPLMPNSTHTAPNPFGPPYAASLPHSSGNGFVPASSIHGPAPSSLFGNGSAQSTMSPSGNALSSSLFGYGSGHTGPHPSNNFVTQFPQPHQLPSLNGSLMPHTQSALNNPGPAPAPSTYPFGPGPLPFPSSQPFSQPPLHPLPPLLLPFNNIPPPSAQNAPNIPAPLPPPLRLRLYRAREIREQLRGSGMTDREAVALLIHDNEMRVLAALDLPGDVRELSIRGCGSLRFIFELMQRAGEITALKRCLEEEAT</sequence>
<name>A0A517LAH3_9PEZI</name>
<dbReference type="PANTHER" id="PTHR42085:SF2">
    <property type="entry name" value="F-BOX DOMAIN-CONTAINING PROTEIN"/>
    <property type="match status" value="1"/>
</dbReference>
<dbReference type="Proteomes" id="UP000316270">
    <property type="component" value="Chromosome 8"/>
</dbReference>
<feature type="compositionally biased region" description="Polar residues" evidence="1">
    <location>
        <begin position="319"/>
        <end position="334"/>
    </location>
</feature>